<feature type="compositionally biased region" description="Polar residues" evidence="1">
    <location>
        <begin position="95"/>
        <end position="105"/>
    </location>
</feature>
<dbReference type="EMBL" id="LFYR01000718">
    <property type="protein sequence ID" value="KMZ70680.1"/>
    <property type="molecule type" value="Genomic_DNA"/>
</dbReference>
<comment type="caution">
    <text evidence="3">The sequence shown here is derived from an EMBL/GenBank/DDBJ whole genome shotgun (WGS) entry which is preliminary data.</text>
</comment>
<evidence type="ECO:0000256" key="2">
    <source>
        <dbReference type="SAM" id="Phobius"/>
    </source>
</evidence>
<dbReference type="OrthoDB" id="903824at2759"/>
<keyword evidence="2" id="KW-1133">Transmembrane helix</keyword>
<name>A0A0K9PR32_ZOSMR</name>
<feature type="region of interest" description="Disordered" evidence="1">
    <location>
        <begin position="42"/>
        <end position="156"/>
    </location>
</feature>
<gene>
    <name evidence="3" type="ORF">ZOSMA_196G00290</name>
</gene>
<dbReference type="InterPro" id="IPR055301">
    <property type="entry name" value="Lea14-like_2"/>
</dbReference>
<organism evidence="3 4">
    <name type="scientific">Zostera marina</name>
    <name type="common">Eelgrass</name>
    <dbReference type="NCBI Taxonomy" id="29655"/>
    <lineage>
        <taxon>Eukaryota</taxon>
        <taxon>Viridiplantae</taxon>
        <taxon>Streptophyta</taxon>
        <taxon>Embryophyta</taxon>
        <taxon>Tracheophyta</taxon>
        <taxon>Spermatophyta</taxon>
        <taxon>Magnoliopsida</taxon>
        <taxon>Liliopsida</taxon>
        <taxon>Zosteraceae</taxon>
        <taxon>Zostera</taxon>
    </lineage>
</organism>
<keyword evidence="4" id="KW-1185">Reference proteome</keyword>
<accession>A0A0K9PR32</accession>
<keyword evidence="2" id="KW-0812">Transmembrane</keyword>
<reference evidence="4" key="1">
    <citation type="journal article" date="2016" name="Nature">
        <title>The genome of the seagrass Zostera marina reveals angiosperm adaptation to the sea.</title>
        <authorList>
            <person name="Olsen J.L."/>
            <person name="Rouze P."/>
            <person name="Verhelst B."/>
            <person name="Lin Y.-C."/>
            <person name="Bayer T."/>
            <person name="Collen J."/>
            <person name="Dattolo E."/>
            <person name="De Paoli E."/>
            <person name="Dittami S."/>
            <person name="Maumus F."/>
            <person name="Michel G."/>
            <person name="Kersting A."/>
            <person name="Lauritano C."/>
            <person name="Lohaus R."/>
            <person name="Toepel M."/>
            <person name="Tonon T."/>
            <person name="Vanneste K."/>
            <person name="Amirebrahimi M."/>
            <person name="Brakel J."/>
            <person name="Bostroem C."/>
            <person name="Chovatia M."/>
            <person name="Grimwood J."/>
            <person name="Jenkins J.W."/>
            <person name="Jueterbock A."/>
            <person name="Mraz A."/>
            <person name="Stam W.T."/>
            <person name="Tice H."/>
            <person name="Bornberg-Bauer E."/>
            <person name="Green P.J."/>
            <person name="Pearson G.A."/>
            <person name="Procaccini G."/>
            <person name="Duarte C.M."/>
            <person name="Schmutz J."/>
            <person name="Reusch T.B.H."/>
            <person name="Van de Peer Y."/>
        </authorList>
    </citation>
    <scope>NUCLEOTIDE SEQUENCE [LARGE SCALE GENOMIC DNA]</scope>
    <source>
        <strain evidence="4">cv. Finnish</strain>
    </source>
</reference>
<dbReference type="STRING" id="29655.A0A0K9PR32"/>
<feature type="compositionally biased region" description="Polar residues" evidence="1">
    <location>
        <begin position="62"/>
        <end position="73"/>
    </location>
</feature>
<proteinExistence type="predicted"/>
<evidence type="ECO:0000313" key="4">
    <source>
        <dbReference type="Proteomes" id="UP000036987"/>
    </source>
</evidence>
<dbReference type="AlphaFoldDB" id="A0A0K9PR32"/>
<dbReference type="Proteomes" id="UP000036987">
    <property type="component" value="Unassembled WGS sequence"/>
</dbReference>
<evidence type="ECO:0000256" key="1">
    <source>
        <dbReference type="SAM" id="MobiDB-lite"/>
    </source>
</evidence>
<dbReference type="OMA" id="KGIPRRC"/>
<sequence>MHALDLDRRQLCDSCLAVLLSKKVPSKLQGLQPFSSFFFHQKRSRNPKGKLKKKMHAKTDSEGTSLAPSSPTRSPRRTVYYVQSPSRDSHDGEKTTNNSFHSTPIISPMGSPPHSGNHSSRESSSSRFSESLKHLHGGSRKILPNDPHEKKIKKKKKGFEVIDEEGLLDDEDERDTLPRKCYYLAFVLGFFVLFSFFSLVLWGAGNSQKPRITMKTIKFNNFVIQAGTDTTGVPTDMATLNSTVRFTFRNTASFFGVHVTSTPLSLTYSDQLTLAAGRMNYFYQRRKSQRSITVVVEGNKIPLYGGGSSLSSSSSSDKTIEREELVPLMLRFKVRSRAYVLGKLVKHKFYINVLCNVKLNPNELNTPMRLKNSCTFN</sequence>
<feature type="compositionally biased region" description="Basic residues" evidence="1">
    <location>
        <begin position="42"/>
        <end position="56"/>
    </location>
</feature>
<evidence type="ECO:0000313" key="3">
    <source>
        <dbReference type="EMBL" id="KMZ70680.1"/>
    </source>
</evidence>
<keyword evidence="2" id="KW-0472">Membrane</keyword>
<protein>
    <submittedName>
        <fullName evidence="3">Harpin-induced like protein 15</fullName>
    </submittedName>
</protein>
<dbReference type="PANTHER" id="PTHR31852">
    <property type="entry name" value="LATE EMBRYOGENESIS ABUNDANT (LEA) HYDROXYPROLINE-RICH GLYCOPROTEIN FAMILY"/>
    <property type="match status" value="1"/>
</dbReference>
<feature type="transmembrane region" description="Helical" evidence="2">
    <location>
        <begin position="182"/>
        <end position="205"/>
    </location>
</feature>